<accession>A0A0J9VR76</accession>
<evidence type="ECO:0000256" key="2">
    <source>
        <dbReference type="ARBA" id="ARBA00022801"/>
    </source>
</evidence>
<evidence type="ECO:0000256" key="6">
    <source>
        <dbReference type="RuleBase" id="RU361187"/>
    </source>
</evidence>
<dbReference type="GeneID" id="28954280"/>
<dbReference type="OrthoDB" id="408373at2759"/>
<dbReference type="GO" id="GO:0004553">
    <property type="term" value="F:hydrolase activity, hydrolyzing O-glycosyl compounds"/>
    <property type="evidence" value="ECO:0007669"/>
    <property type="project" value="InterPro"/>
</dbReference>
<dbReference type="InterPro" id="IPR006710">
    <property type="entry name" value="Glyco_hydro_43"/>
</dbReference>
<feature type="active site" description="Proton acceptor" evidence="4">
    <location>
        <position position="21"/>
    </location>
</feature>
<dbReference type="Pfam" id="PF17851">
    <property type="entry name" value="GH43_C2"/>
    <property type="match status" value="1"/>
</dbReference>
<name>A0A0J9VR76_FUSO4</name>
<dbReference type="Gene3D" id="2.115.10.20">
    <property type="entry name" value="Glycosyl hydrolase domain, family 43"/>
    <property type="match status" value="1"/>
</dbReference>
<dbReference type="Proteomes" id="UP000009097">
    <property type="component" value="Unassembled WGS sequence"/>
</dbReference>
<feature type="site" description="Important for catalytic activity, responsible for pKa modulation of the active site Glu and correct orientation of both the proton donor and substrate" evidence="5">
    <location>
        <position position="147"/>
    </location>
</feature>
<organism evidence="8 9">
    <name type="scientific">Fusarium oxysporum f. sp. lycopersici (strain 4287 / CBS 123668 / FGSC 9935 / NRRL 34936)</name>
    <name type="common">Fusarium vascular wilt of tomato</name>
    <dbReference type="NCBI Taxonomy" id="426428"/>
    <lineage>
        <taxon>Eukaryota</taxon>
        <taxon>Fungi</taxon>
        <taxon>Dikarya</taxon>
        <taxon>Ascomycota</taxon>
        <taxon>Pezizomycotina</taxon>
        <taxon>Sordariomycetes</taxon>
        <taxon>Hypocreomycetidae</taxon>
        <taxon>Hypocreales</taxon>
        <taxon>Nectriaceae</taxon>
        <taxon>Fusarium</taxon>
        <taxon>Fusarium oxysporum species complex</taxon>
    </lineage>
</organism>
<dbReference type="InterPro" id="IPR023296">
    <property type="entry name" value="Glyco_hydro_beta-prop_sf"/>
</dbReference>
<keyword evidence="2 6" id="KW-0378">Hydrolase</keyword>
<feature type="active site" description="Proton donor" evidence="4">
    <location>
        <position position="205"/>
    </location>
</feature>
<keyword evidence="3 6" id="KW-0326">Glycosidase</keyword>
<dbReference type="InterPro" id="IPR051795">
    <property type="entry name" value="Glycosyl_Hydrlase_43"/>
</dbReference>
<dbReference type="Pfam" id="PF04616">
    <property type="entry name" value="Glyco_hydro_43"/>
    <property type="match status" value="1"/>
</dbReference>
<reference evidence="8" key="1">
    <citation type="submission" date="2007-04" db="EMBL/GenBank/DDBJ databases">
        <authorList>
            <consortium name="The Broad Institute Genome Sequencing Platform"/>
            <person name="Birren B."/>
            <person name="Lander E."/>
            <person name="Galagan J."/>
            <person name="Nusbaum C."/>
            <person name="Devon K."/>
            <person name="Ma L.-J."/>
            <person name="Jaffe D."/>
            <person name="Butler J."/>
            <person name="Alvarez P."/>
            <person name="Gnerre S."/>
            <person name="Grabherr M."/>
            <person name="Kleber M."/>
            <person name="Mauceli E."/>
            <person name="Brockman W."/>
            <person name="MacCallum I.A."/>
            <person name="Young S."/>
            <person name="LaButti K."/>
            <person name="DeCaprio D."/>
            <person name="Crawford M."/>
            <person name="Koehrsen M."/>
            <person name="Engels R."/>
            <person name="Montgomery P."/>
            <person name="Pearson M."/>
            <person name="Howarth C."/>
            <person name="Larson L."/>
            <person name="White J."/>
            <person name="O'Leary S."/>
            <person name="Kodira C."/>
            <person name="Zeng Q."/>
            <person name="Yandava C."/>
            <person name="Alvarado L."/>
            <person name="Kistler C."/>
            <person name="Shim W.-B."/>
            <person name="Kang S."/>
            <person name="Woloshuk C."/>
        </authorList>
    </citation>
    <scope>NUCLEOTIDE SEQUENCE</scope>
    <source>
        <strain evidence="8">4287</strain>
    </source>
</reference>
<evidence type="ECO:0000256" key="1">
    <source>
        <dbReference type="ARBA" id="ARBA00009865"/>
    </source>
</evidence>
<dbReference type="KEGG" id="fox:FOXG_12988"/>
<evidence type="ECO:0000313" key="8">
    <source>
        <dbReference type="EMBL" id="KNB13499.1"/>
    </source>
</evidence>
<dbReference type="RefSeq" id="XP_018251544.1">
    <property type="nucleotide sequence ID" value="XM_018392932.1"/>
</dbReference>
<dbReference type="InterPro" id="IPR041542">
    <property type="entry name" value="GH43_C2"/>
</dbReference>
<dbReference type="AlphaFoldDB" id="A0A0J9VR76"/>
<evidence type="ECO:0000256" key="3">
    <source>
        <dbReference type="ARBA" id="ARBA00023295"/>
    </source>
</evidence>
<protein>
    <recommendedName>
        <fullName evidence="7">Beta-xylosidase C-terminal Concanavalin A-like domain-containing protein</fullName>
    </recommendedName>
</protein>
<dbReference type="VEuPathDB" id="FungiDB:FOXG_12988"/>
<evidence type="ECO:0000313" key="9">
    <source>
        <dbReference type="Proteomes" id="UP000009097"/>
    </source>
</evidence>
<dbReference type="PANTHER" id="PTHR42812:SF12">
    <property type="entry name" value="BETA-XYLOSIDASE-RELATED"/>
    <property type="match status" value="1"/>
</dbReference>
<reference evidence="8" key="2">
    <citation type="journal article" date="2010" name="Nature">
        <title>Comparative genomics reveals mobile pathogenicity chromosomes in Fusarium.</title>
        <authorList>
            <person name="Ma L.J."/>
            <person name="van der Does H.C."/>
            <person name="Borkovich K.A."/>
            <person name="Coleman J.J."/>
            <person name="Daboussi M.J."/>
            <person name="Di Pietro A."/>
            <person name="Dufresne M."/>
            <person name="Freitag M."/>
            <person name="Grabherr M."/>
            <person name="Henrissat B."/>
            <person name="Houterman P.M."/>
            <person name="Kang S."/>
            <person name="Shim W.B."/>
            <person name="Woloshuk C."/>
            <person name="Xie X."/>
            <person name="Xu J.R."/>
            <person name="Antoniw J."/>
            <person name="Baker S.E."/>
            <person name="Bluhm B.H."/>
            <person name="Breakspear A."/>
            <person name="Brown D.W."/>
            <person name="Butchko R.A."/>
            <person name="Chapman S."/>
            <person name="Coulson R."/>
            <person name="Coutinho P.M."/>
            <person name="Danchin E.G."/>
            <person name="Diener A."/>
            <person name="Gale L.R."/>
            <person name="Gardiner D.M."/>
            <person name="Goff S."/>
            <person name="Hammond-Kosack K.E."/>
            <person name="Hilburn K."/>
            <person name="Hua-Van A."/>
            <person name="Jonkers W."/>
            <person name="Kazan K."/>
            <person name="Kodira C.D."/>
            <person name="Koehrsen M."/>
            <person name="Kumar L."/>
            <person name="Lee Y.H."/>
            <person name="Li L."/>
            <person name="Manners J.M."/>
            <person name="Miranda-Saavedra D."/>
            <person name="Mukherjee M."/>
            <person name="Park G."/>
            <person name="Park J."/>
            <person name="Park S.Y."/>
            <person name="Proctor R.H."/>
            <person name="Regev A."/>
            <person name="Ruiz-Roldan M.C."/>
            <person name="Sain D."/>
            <person name="Sakthikumar S."/>
            <person name="Sykes S."/>
            <person name="Schwartz D.C."/>
            <person name="Turgeon B.G."/>
            <person name="Wapinski I."/>
            <person name="Yoder O."/>
            <person name="Young S."/>
            <person name="Zeng Q."/>
            <person name="Zhou S."/>
            <person name="Galagan J."/>
            <person name="Cuomo C.A."/>
            <person name="Kistler H.C."/>
            <person name="Rep M."/>
        </authorList>
    </citation>
    <scope>NUCLEOTIDE SEQUENCE [LARGE SCALE GENOMIC DNA]</scope>
    <source>
        <strain evidence="8">4287</strain>
    </source>
</reference>
<dbReference type="SUPFAM" id="SSF75005">
    <property type="entry name" value="Arabinanase/levansucrase/invertase"/>
    <property type="match status" value="1"/>
</dbReference>
<gene>
    <name evidence="8" type="ORF">FOXG_12988</name>
</gene>
<evidence type="ECO:0000256" key="5">
    <source>
        <dbReference type="PIRSR" id="PIRSR606710-2"/>
    </source>
</evidence>
<dbReference type="InterPro" id="IPR013320">
    <property type="entry name" value="ConA-like_dom_sf"/>
</dbReference>
<evidence type="ECO:0000256" key="4">
    <source>
        <dbReference type="PIRSR" id="PIRSR606710-1"/>
    </source>
</evidence>
<dbReference type="SUPFAM" id="SSF49899">
    <property type="entry name" value="Concanavalin A-like lectins/glucanases"/>
    <property type="match status" value="1"/>
</dbReference>
<feature type="domain" description="Beta-xylosidase C-terminal Concanavalin A-like" evidence="7">
    <location>
        <begin position="353"/>
        <end position="532"/>
    </location>
</feature>
<comment type="similarity">
    <text evidence="1 6">Belongs to the glycosyl hydrolase 43 family.</text>
</comment>
<dbReference type="Gene3D" id="2.60.120.200">
    <property type="match status" value="1"/>
</dbReference>
<dbReference type="PANTHER" id="PTHR42812">
    <property type="entry name" value="BETA-XYLOSIDASE"/>
    <property type="match status" value="1"/>
</dbReference>
<sequence length="536" mass="60811">MERSDAEIRYSNPIVPGFAPDPSVVFAEGTFFLCTSSFHVFPGLPIYASKDLKYWTHIGNALHKRSQLSLRNANTIHVPLDTGFTMVATTGIVAPSIHYHEGVFYIVTTNQTFNGEEYERHNFIIKCHDIWSNDWSDPVYFDYHGIDTSLFFHDDGRVFVQGAWHIRDDRQPTNTIKQVQIDINTGQLLSETIEIWSGWAKYDTEGPHIYKVKEYFYLLAAEGGTFEHHMLTVARSKDIWGPYESWDQNPIMTADGRDEYIQNIGHGSLFQDGDGRWWAAVLGVRKQPNGTLGLGRESFLSPVDWPEGGWPTVRQPRMGFKREAVQSLNPSKPLQAPSHIEDLYIRDHDEGNYQYLDDEETLQLIPSRYGLDSAIESPTFLGRRQRFLTGTGSTRLTADQGLTGKSIRAGISLYKDPLRFASLAYDFDNTTAVFEVHNSATGLFGTVSRKLSWGLVEVQLQVVATSSRYSFQVKETLQETKVDMDKGWIEIGSVETKALDARDFTGPLISIFAQTLLKEAKREPVIFHEFKLQALE</sequence>
<dbReference type="EMBL" id="DS231712">
    <property type="protein sequence ID" value="KNB13499.1"/>
    <property type="molecule type" value="Genomic_DNA"/>
</dbReference>
<evidence type="ECO:0000259" key="7">
    <source>
        <dbReference type="Pfam" id="PF17851"/>
    </source>
</evidence>
<dbReference type="GO" id="GO:0005975">
    <property type="term" value="P:carbohydrate metabolic process"/>
    <property type="evidence" value="ECO:0007669"/>
    <property type="project" value="InterPro"/>
</dbReference>
<proteinExistence type="inferred from homology"/>
<dbReference type="CDD" id="cd18617">
    <property type="entry name" value="GH43_XynB-like"/>
    <property type="match status" value="1"/>
</dbReference>